<dbReference type="Proteomes" id="UP000654918">
    <property type="component" value="Unassembled WGS sequence"/>
</dbReference>
<evidence type="ECO:0000313" key="3">
    <source>
        <dbReference type="Proteomes" id="UP000654918"/>
    </source>
</evidence>
<keyword evidence="3" id="KW-1185">Reference proteome</keyword>
<reference evidence="2" key="1">
    <citation type="journal article" date="2020" name="Phytopathology">
        <title>Genome Sequence Resources of Colletotrichum truncatum, C. plurivorum, C. musicola, and C. sojae: Four Species Pathogenic to Soybean (Glycine max).</title>
        <authorList>
            <person name="Rogerio F."/>
            <person name="Boufleur T.R."/>
            <person name="Ciampi-Guillardi M."/>
            <person name="Sukno S.A."/>
            <person name="Thon M.R."/>
            <person name="Massola Junior N.S."/>
            <person name="Baroncelli R."/>
        </authorList>
    </citation>
    <scope>NUCLEOTIDE SEQUENCE</scope>
    <source>
        <strain evidence="2">LFN00145</strain>
    </source>
</reference>
<feature type="domain" description="SRR1-like" evidence="1">
    <location>
        <begin position="5"/>
        <end position="68"/>
    </location>
</feature>
<dbReference type="Pfam" id="PF07985">
    <property type="entry name" value="SRR1"/>
    <property type="match status" value="1"/>
</dbReference>
<sequence length="76" mass="8390">MAKLLAQRSGQDVQCFAQDPIYSPQCIEYLQSRGFEILDGVRGFIEVDSTSLVFTASPNFPVKQVITDLARPAVIV</sequence>
<protein>
    <recommendedName>
        <fullName evidence="1">SRR1-like domain-containing protein</fullName>
    </recommendedName>
</protein>
<comment type="caution">
    <text evidence="2">The sequence shown here is derived from an EMBL/GenBank/DDBJ whole genome shotgun (WGS) entry which is preliminary data.</text>
</comment>
<accession>A0A8H6N9V9</accession>
<proteinExistence type="predicted"/>
<dbReference type="AlphaFoldDB" id="A0A8H6N9V9"/>
<evidence type="ECO:0000313" key="2">
    <source>
        <dbReference type="EMBL" id="KAF6825737.1"/>
    </source>
</evidence>
<name>A0A8H6N9V9_9PEZI</name>
<dbReference type="PANTHER" id="PTHR42080:SF3">
    <property type="entry name" value="SRR1-LIKE DOMAIN-CONTAINING PROTEIN"/>
    <property type="match status" value="1"/>
</dbReference>
<dbReference type="PANTHER" id="PTHR42080">
    <property type="entry name" value="SRR1 DOMAIN-CONTAINING PROTEIN"/>
    <property type="match status" value="1"/>
</dbReference>
<evidence type="ECO:0000259" key="1">
    <source>
        <dbReference type="Pfam" id="PF07985"/>
    </source>
</evidence>
<gene>
    <name evidence="2" type="ORF">CPLU01_10092</name>
</gene>
<dbReference type="EMBL" id="WIGO01000167">
    <property type="protein sequence ID" value="KAF6825737.1"/>
    <property type="molecule type" value="Genomic_DNA"/>
</dbReference>
<organism evidence="2 3">
    <name type="scientific">Colletotrichum plurivorum</name>
    <dbReference type="NCBI Taxonomy" id="2175906"/>
    <lineage>
        <taxon>Eukaryota</taxon>
        <taxon>Fungi</taxon>
        <taxon>Dikarya</taxon>
        <taxon>Ascomycota</taxon>
        <taxon>Pezizomycotina</taxon>
        <taxon>Sordariomycetes</taxon>
        <taxon>Hypocreomycetidae</taxon>
        <taxon>Glomerellales</taxon>
        <taxon>Glomerellaceae</taxon>
        <taxon>Colletotrichum</taxon>
        <taxon>Colletotrichum orchidearum species complex</taxon>
    </lineage>
</organism>
<dbReference type="InterPro" id="IPR012942">
    <property type="entry name" value="SRR1-like"/>
</dbReference>